<proteinExistence type="predicted"/>
<name>A0A0R2MD81_9LACO</name>
<dbReference type="InterPro" id="IPR050315">
    <property type="entry name" value="FAD-oxidoreductase_2"/>
</dbReference>
<feature type="domain" description="FAD-dependent oxidoreductase 2 FAD-binding" evidence="5">
    <location>
        <begin position="12"/>
        <end position="466"/>
    </location>
</feature>
<evidence type="ECO:0000256" key="1">
    <source>
        <dbReference type="ARBA" id="ARBA00001974"/>
    </source>
</evidence>
<evidence type="ECO:0000259" key="5">
    <source>
        <dbReference type="Pfam" id="PF00890"/>
    </source>
</evidence>
<evidence type="ECO:0000256" key="4">
    <source>
        <dbReference type="ARBA" id="ARBA00023002"/>
    </source>
</evidence>
<accession>A0A0R2MD81</accession>
<comment type="caution">
    <text evidence="6">The sequence shown here is derived from an EMBL/GenBank/DDBJ whole genome shotgun (WGS) entry which is preliminary data.</text>
</comment>
<evidence type="ECO:0000313" key="7">
    <source>
        <dbReference type="Proteomes" id="UP000051783"/>
    </source>
</evidence>
<dbReference type="Proteomes" id="UP000051783">
    <property type="component" value="Unassembled WGS sequence"/>
</dbReference>
<dbReference type="PANTHER" id="PTHR43400">
    <property type="entry name" value="FUMARATE REDUCTASE"/>
    <property type="match status" value="1"/>
</dbReference>
<protein>
    <submittedName>
        <fullName evidence="6">Fumarate reductase (Flavoprotein)</fullName>
    </submittedName>
</protein>
<sequence length="501" mass="54608">MNFKMKTLSTAVVVVGSGSAGISAAFELYQQKIPFILLERGDKVGGAGKFGAHGVFAVNSKQQQAQCVKYGYAEAFKGLTDYNHYFVNGELLARFLKLSGANIDRMTAMGLPVTVEQSEQKAHLNDPLVYHKFNNFKEKMANWDQLPAKFIAEGNQVLTETAAVDLDYSDGLKAVIVADQSGTKTRIETSKVIFADGGYCGDPDMMKAKYADADEFLNLGERKAEGTGIKLAKKLGADTTHTPVLFAHGCAPSLQINPMRRDSSVETLTNLPLLWLDKTANRFVNEDAVYDFAMWANAAHNVQGKYYVLLDQKTLDHFKTHEVPLEDTFERQFCEVGQTPRTTVGPLPNIQTDFDAAIQTGEVVKADSLADLATKLNLSLAALQRSVQSYNQAVDQHEDDVFLKPSDELLFGVTDGPVYAIVEHCAILGTLDGVNVNRNCEPVTTAGAPIKDLYVVGNNVNGLYSDGYPSYEGIANGFAFVSGWIAAQEAVKSLKQAKVEA</sequence>
<dbReference type="InterPro" id="IPR003953">
    <property type="entry name" value="FAD-dep_OxRdtase_2_FAD-bd"/>
</dbReference>
<dbReference type="EMBL" id="JQCL01000054">
    <property type="protein sequence ID" value="KRO11646.1"/>
    <property type="molecule type" value="Genomic_DNA"/>
</dbReference>
<dbReference type="InterPro" id="IPR036188">
    <property type="entry name" value="FAD/NAD-bd_sf"/>
</dbReference>
<keyword evidence="2" id="KW-0285">Flavoprotein</keyword>
<gene>
    <name evidence="6" type="ORF">IV64_GL002284</name>
</gene>
<dbReference type="SUPFAM" id="SSF51905">
    <property type="entry name" value="FAD/NAD(P)-binding domain"/>
    <property type="match status" value="1"/>
</dbReference>
<dbReference type="InterPro" id="IPR027477">
    <property type="entry name" value="Succ_DH/fumarate_Rdtase_cat_sf"/>
</dbReference>
<reference evidence="6 7" key="1">
    <citation type="journal article" date="2015" name="Genome Announc.">
        <title>Expanding the biotechnology potential of lactobacilli through comparative genomics of 213 strains and associated genera.</title>
        <authorList>
            <person name="Sun Z."/>
            <person name="Harris H.M."/>
            <person name="McCann A."/>
            <person name="Guo C."/>
            <person name="Argimon S."/>
            <person name="Zhang W."/>
            <person name="Yang X."/>
            <person name="Jeffery I.B."/>
            <person name="Cooney J.C."/>
            <person name="Kagawa T.F."/>
            <person name="Liu W."/>
            <person name="Song Y."/>
            <person name="Salvetti E."/>
            <person name="Wrobel A."/>
            <person name="Rasinkangas P."/>
            <person name="Parkhill J."/>
            <person name="Rea M.C."/>
            <person name="O'Sullivan O."/>
            <person name="Ritari J."/>
            <person name="Douillard F.P."/>
            <person name="Paul Ross R."/>
            <person name="Yang R."/>
            <person name="Briner A.E."/>
            <person name="Felis G.E."/>
            <person name="de Vos W.M."/>
            <person name="Barrangou R."/>
            <person name="Klaenhammer T.R."/>
            <person name="Caufield P.W."/>
            <person name="Cui Y."/>
            <person name="Zhang H."/>
            <person name="O'Toole P.W."/>
        </authorList>
    </citation>
    <scope>NUCLEOTIDE SEQUENCE [LARGE SCALE GENOMIC DNA]</scope>
    <source>
        <strain evidence="6 7">LMG 26013</strain>
    </source>
</reference>
<comment type="cofactor">
    <cofactor evidence="1">
        <name>FAD</name>
        <dbReference type="ChEBI" id="CHEBI:57692"/>
    </cofactor>
</comment>
<dbReference type="SUPFAM" id="SSF56425">
    <property type="entry name" value="Succinate dehydrogenase/fumarate reductase flavoprotein, catalytic domain"/>
    <property type="match status" value="1"/>
</dbReference>
<dbReference type="Pfam" id="PF00890">
    <property type="entry name" value="FAD_binding_2"/>
    <property type="match status" value="1"/>
</dbReference>
<evidence type="ECO:0000313" key="6">
    <source>
        <dbReference type="EMBL" id="KRO11646.1"/>
    </source>
</evidence>
<dbReference type="Gene3D" id="3.50.50.60">
    <property type="entry name" value="FAD/NAD(P)-binding domain"/>
    <property type="match status" value="1"/>
</dbReference>
<dbReference type="PANTHER" id="PTHR43400:SF7">
    <property type="entry name" value="FAD-DEPENDENT OXIDOREDUCTASE 2 FAD BINDING DOMAIN-CONTAINING PROTEIN"/>
    <property type="match status" value="1"/>
</dbReference>
<dbReference type="AlphaFoldDB" id="A0A0R2MD81"/>
<evidence type="ECO:0000256" key="2">
    <source>
        <dbReference type="ARBA" id="ARBA00022630"/>
    </source>
</evidence>
<evidence type="ECO:0000256" key="3">
    <source>
        <dbReference type="ARBA" id="ARBA00022827"/>
    </source>
</evidence>
<dbReference type="STRING" id="942150.IV64_GL002284"/>
<keyword evidence="7" id="KW-1185">Reference proteome</keyword>
<dbReference type="PATRIC" id="fig|942150.3.peg.2388"/>
<keyword evidence="3" id="KW-0274">FAD</keyword>
<keyword evidence="4" id="KW-0560">Oxidoreductase</keyword>
<organism evidence="6 7">
    <name type="scientific">Lactiplantibacillus xiangfangensis</name>
    <dbReference type="NCBI Taxonomy" id="942150"/>
    <lineage>
        <taxon>Bacteria</taxon>
        <taxon>Bacillati</taxon>
        <taxon>Bacillota</taxon>
        <taxon>Bacilli</taxon>
        <taxon>Lactobacillales</taxon>
        <taxon>Lactobacillaceae</taxon>
        <taxon>Lactiplantibacillus</taxon>
    </lineage>
</organism>
<dbReference type="Gene3D" id="3.90.700.10">
    <property type="entry name" value="Succinate dehydrogenase/fumarate reductase flavoprotein, catalytic domain"/>
    <property type="match status" value="1"/>
</dbReference>
<dbReference type="GO" id="GO:0033765">
    <property type="term" value="F:steroid dehydrogenase activity, acting on the CH-CH group of donors"/>
    <property type="evidence" value="ECO:0007669"/>
    <property type="project" value="UniProtKB-ARBA"/>
</dbReference>